<dbReference type="EMBL" id="JAQNDO010000001">
    <property type="protein sequence ID" value="MDC0744941.1"/>
    <property type="molecule type" value="Genomic_DNA"/>
</dbReference>
<keyword evidence="3" id="KW-1185">Reference proteome</keyword>
<accession>A0ABT5EW00</accession>
<feature type="region of interest" description="Disordered" evidence="1">
    <location>
        <begin position="36"/>
        <end position="59"/>
    </location>
</feature>
<gene>
    <name evidence="2" type="ORF">POL67_26655</name>
</gene>
<sequence length="59" mass="6574">MKAWHDACCVLVDERRERDELHVDEHVDLLALDGFAPTHSGASTRAVGLPRNLPRGPWG</sequence>
<proteinExistence type="predicted"/>
<name>A0ABT5EW00_9BACT</name>
<dbReference type="Proteomes" id="UP001221411">
    <property type="component" value="Unassembled WGS sequence"/>
</dbReference>
<reference evidence="2 3" key="1">
    <citation type="submission" date="2022-11" db="EMBL/GenBank/DDBJ databases">
        <title>Minimal conservation of predation-associated metabolite biosynthetic gene clusters underscores biosynthetic potential of Myxococcota including descriptions for ten novel species: Archangium lansinium sp. nov., Myxococcus landrumus sp. nov., Nannocystis bai.</title>
        <authorList>
            <person name="Ahearne A."/>
            <person name="Stevens C."/>
            <person name="Dowd S."/>
        </authorList>
    </citation>
    <scope>NUCLEOTIDE SEQUENCE [LARGE SCALE GENOMIC DNA]</scope>
    <source>
        <strain evidence="2 3">RJM3</strain>
    </source>
</reference>
<organism evidence="2 3">
    <name type="scientific">Polyangium mundeleinium</name>
    <dbReference type="NCBI Taxonomy" id="2995306"/>
    <lineage>
        <taxon>Bacteria</taxon>
        <taxon>Pseudomonadati</taxon>
        <taxon>Myxococcota</taxon>
        <taxon>Polyangia</taxon>
        <taxon>Polyangiales</taxon>
        <taxon>Polyangiaceae</taxon>
        <taxon>Polyangium</taxon>
    </lineage>
</organism>
<evidence type="ECO:0000256" key="1">
    <source>
        <dbReference type="SAM" id="MobiDB-lite"/>
    </source>
</evidence>
<comment type="caution">
    <text evidence="2">The sequence shown here is derived from an EMBL/GenBank/DDBJ whole genome shotgun (WGS) entry which is preliminary data.</text>
</comment>
<evidence type="ECO:0000313" key="3">
    <source>
        <dbReference type="Proteomes" id="UP001221411"/>
    </source>
</evidence>
<dbReference type="RefSeq" id="WP_271921983.1">
    <property type="nucleotide sequence ID" value="NZ_JAQNDO010000001.1"/>
</dbReference>
<evidence type="ECO:0000313" key="2">
    <source>
        <dbReference type="EMBL" id="MDC0744941.1"/>
    </source>
</evidence>
<protein>
    <submittedName>
        <fullName evidence="2">Uncharacterized protein</fullName>
    </submittedName>
</protein>